<sequence length="139" mass="15516">MSDFIDPRVVEAACMADLSRVRQEELPLSSVAKKGPSFDPRGKNGTSHYPAKLKQDLNNRWNVTIDDEESRQIEGLHLDNARPWGKQMAKQIMESHPAESASAVRQQVKGPSRKHQPQPQRPQAPQDVGTVAFQPANPE</sequence>
<protein>
    <submittedName>
        <fullName evidence="2">Uncharacterized protein</fullName>
    </submittedName>
</protein>
<evidence type="ECO:0000256" key="1">
    <source>
        <dbReference type="SAM" id="MobiDB-lite"/>
    </source>
</evidence>
<comment type="caution">
    <text evidence="2">The sequence shown here is derived from an EMBL/GenBank/DDBJ whole genome shotgun (WGS) entry which is preliminary data.</text>
</comment>
<proteinExistence type="predicted"/>
<evidence type="ECO:0000313" key="3">
    <source>
        <dbReference type="Proteomes" id="UP001498421"/>
    </source>
</evidence>
<feature type="region of interest" description="Disordered" evidence="1">
    <location>
        <begin position="24"/>
        <end position="53"/>
    </location>
</feature>
<organism evidence="2 3">
    <name type="scientific">Neonectria magnoliae</name>
    <dbReference type="NCBI Taxonomy" id="2732573"/>
    <lineage>
        <taxon>Eukaryota</taxon>
        <taxon>Fungi</taxon>
        <taxon>Dikarya</taxon>
        <taxon>Ascomycota</taxon>
        <taxon>Pezizomycotina</taxon>
        <taxon>Sordariomycetes</taxon>
        <taxon>Hypocreomycetidae</taxon>
        <taxon>Hypocreales</taxon>
        <taxon>Nectriaceae</taxon>
        <taxon>Neonectria</taxon>
    </lineage>
</organism>
<feature type="region of interest" description="Disordered" evidence="1">
    <location>
        <begin position="88"/>
        <end position="139"/>
    </location>
</feature>
<accession>A0ABR1IGG1</accession>
<name>A0ABR1IGG1_9HYPO</name>
<reference evidence="2 3" key="1">
    <citation type="journal article" date="2025" name="Microbiol. Resour. Announc.">
        <title>Draft genome sequences for Neonectria magnoliae and Neonectria punicea, canker pathogens of Liriodendron tulipifera and Acer saccharum in West Virginia.</title>
        <authorList>
            <person name="Petronek H.M."/>
            <person name="Kasson M.T."/>
            <person name="Metheny A.M."/>
            <person name="Stauder C.M."/>
            <person name="Lovett B."/>
            <person name="Lynch S.C."/>
            <person name="Garnas J.R."/>
            <person name="Kasson L.R."/>
            <person name="Stajich J.E."/>
        </authorList>
    </citation>
    <scope>NUCLEOTIDE SEQUENCE [LARGE SCALE GENOMIC DNA]</scope>
    <source>
        <strain evidence="2 3">NRRL 64651</strain>
    </source>
</reference>
<evidence type="ECO:0000313" key="2">
    <source>
        <dbReference type="EMBL" id="KAK7431958.1"/>
    </source>
</evidence>
<feature type="compositionally biased region" description="Low complexity" evidence="1">
    <location>
        <begin position="117"/>
        <end position="126"/>
    </location>
</feature>
<keyword evidence="3" id="KW-1185">Reference proteome</keyword>
<dbReference type="EMBL" id="JAZAVK010000008">
    <property type="protein sequence ID" value="KAK7431958.1"/>
    <property type="molecule type" value="Genomic_DNA"/>
</dbReference>
<gene>
    <name evidence="2" type="ORF">QQZ08_001578</name>
</gene>
<dbReference type="Proteomes" id="UP001498421">
    <property type="component" value="Unassembled WGS sequence"/>
</dbReference>